<protein>
    <recommendedName>
        <fullName evidence="6">ADP/GDP-polyphosphate phosphotransferase</fullName>
        <ecNumber evidence="6">2.7.4.-</ecNumber>
    </recommendedName>
    <alternativeName>
        <fullName evidence="6">Polyphosphate kinase PPK2</fullName>
    </alternativeName>
</protein>
<dbReference type="PANTHER" id="PTHR34383:SF1">
    <property type="entry name" value="ADP-POLYPHOSPHATE PHOSPHOTRANSFERASE"/>
    <property type="match status" value="1"/>
</dbReference>
<keyword evidence="2 6" id="KW-0808">Transferase</keyword>
<organism evidence="9 10">
    <name type="scientific">Bosea caraganae</name>
    <dbReference type="NCBI Taxonomy" id="2763117"/>
    <lineage>
        <taxon>Bacteria</taxon>
        <taxon>Pseudomonadati</taxon>
        <taxon>Pseudomonadota</taxon>
        <taxon>Alphaproteobacteria</taxon>
        <taxon>Hyphomicrobiales</taxon>
        <taxon>Boseaceae</taxon>
        <taxon>Bosea</taxon>
    </lineage>
</organism>
<dbReference type="SUPFAM" id="SSF52540">
    <property type="entry name" value="P-loop containing nucleoside triphosphate hydrolases"/>
    <property type="match status" value="1"/>
</dbReference>
<feature type="domain" description="Polyphosphate kinase-2-related" evidence="8">
    <location>
        <begin position="72"/>
        <end position="298"/>
    </location>
</feature>
<dbReference type="EMBL" id="QQTP01000011">
    <property type="protein sequence ID" value="RDJ22134.1"/>
    <property type="molecule type" value="Genomic_DNA"/>
</dbReference>
<dbReference type="InterPro" id="IPR022486">
    <property type="entry name" value="PPK2_PA0141"/>
</dbReference>
<dbReference type="GO" id="GO:0006754">
    <property type="term" value="P:ATP biosynthetic process"/>
    <property type="evidence" value="ECO:0007669"/>
    <property type="project" value="UniProtKB-KW"/>
</dbReference>
<comment type="function">
    <text evidence="6">Uses inorganic polyphosphate (polyP) as a donor to convert GDP to GTP or ADP to ATP.</text>
</comment>
<comment type="catalytic activity">
    <reaction evidence="5">
        <text>[phosphate](n) + ATP = [phosphate](n+1) + ADP</text>
        <dbReference type="Rhea" id="RHEA:19573"/>
        <dbReference type="Rhea" id="RHEA-COMP:9859"/>
        <dbReference type="Rhea" id="RHEA-COMP:14280"/>
        <dbReference type="ChEBI" id="CHEBI:16838"/>
        <dbReference type="ChEBI" id="CHEBI:30616"/>
        <dbReference type="ChEBI" id="CHEBI:456216"/>
    </reaction>
    <physiologicalReaction direction="right-to-left" evidence="5">
        <dbReference type="Rhea" id="RHEA:19575"/>
    </physiologicalReaction>
</comment>
<feature type="compositionally biased region" description="Basic residues" evidence="7">
    <location>
        <begin position="9"/>
        <end position="22"/>
    </location>
</feature>
<dbReference type="Proteomes" id="UP000255207">
    <property type="component" value="Unassembled WGS sequence"/>
</dbReference>
<dbReference type="InterPro" id="IPR022488">
    <property type="entry name" value="PPK2-related"/>
</dbReference>
<evidence type="ECO:0000256" key="5">
    <source>
        <dbReference type="ARBA" id="ARBA00024500"/>
    </source>
</evidence>
<dbReference type="OrthoDB" id="9775224at2"/>
<comment type="caution">
    <text evidence="9">The sequence shown here is derived from an EMBL/GenBank/DDBJ whole genome shotgun (WGS) entry which is preliminary data.</text>
</comment>
<evidence type="ECO:0000256" key="4">
    <source>
        <dbReference type="ARBA" id="ARBA00023310"/>
    </source>
</evidence>
<reference evidence="10" key="1">
    <citation type="submission" date="2018-07" db="EMBL/GenBank/DDBJ databases">
        <authorList>
            <person name="Safronova V.I."/>
            <person name="Chirak E.R."/>
            <person name="Sazanova A.L."/>
        </authorList>
    </citation>
    <scope>NUCLEOTIDE SEQUENCE [LARGE SCALE GENOMIC DNA]</scope>
    <source>
        <strain evidence="10">RCAM04685</strain>
    </source>
</reference>
<dbReference type="AlphaFoldDB" id="A0A370L207"/>
<evidence type="ECO:0000256" key="1">
    <source>
        <dbReference type="ARBA" id="ARBA00009924"/>
    </source>
</evidence>
<name>A0A370L207_9HYPH</name>
<evidence type="ECO:0000313" key="9">
    <source>
        <dbReference type="EMBL" id="RDJ22134.1"/>
    </source>
</evidence>
<feature type="region of interest" description="Disordered" evidence="7">
    <location>
        <begin position="1"/>
        <end position="22"/>
    </location>
</feature>
<dbReference type="RefSeq" id="WP_114831013.1">
    <property type="nucleotide sequence ID" value="NZ_QQTO01000034.1"/>
</dbReference>
<proteinExistence type="inferred from homology"/>
<dbReference type="PANTHER" id="PTHR34383">
    <property type="entry name" value="POLYPHOSPHATE:AMP PHOSPHOTRANSFERASE-RELATED"/>
    <property type="match status" value="1"/>
</dbReference>
<keyword evidence="10" id="KW-1185">Reference proteome</keyword>
<dbReference type="Pfam" id="PF03976">
    <property type="entry name" value="PPK2"/>
    <property type="match status" value="1"/>
</dbReference>
<comment type="similarity">
    <text evidence="1 6">Belongs to the polyphosphate kinase 2 (PPK2) family. Class I subfamily.</text>
</comment>
<dbReference type="EC" id="2.7.4.-" evidence="6"/>
<keyword evidence="3 6" id="KW-0418">Kinase</keyword>
<evidence type="ECO:0000256" key="6">
    <source>
        <dbReference type="RuleBase" id="RU369062"/>
    </source>
</evidence>
<dbReference type="GO" id="GO:0008976">
    <property type="term" value="F:polyphosphate kinase activity"/>
    <property type="evidence" value="ECO:0007669"/>
    <property type="project" value="UniProtKB-UniRule"/>
</dbReference>
<comment type="subunit">
    <text evidence="6">Homotetramer.</text>
</comment>
<evidence type="ECO:0000256" key="2">
    <source>
        <dbReference type="ARBA" id="ARBA00022679"/>
    </source>
</evidence>
<evidence type="ECO:0000256" key="3">
    <source>
        <dbReference type="ARBA" id="ARBA00022777"/>
    </source>
</evidence>
<keyword evidence="4" id="KW-0066">ATP synthesis</keyword>
<dbReference type="NCBIfam" id="TIGR03707">
    <property type="entry name" value="PPK2_P_aer"/>
    <property type="match status" value="1"/>
</dbReference>
<evidence type="ECO:0000259" key="8">
    <source>
        <dbReference type="Pfam" id="PF03976"/>
    </source>
</evidence>
<accession>A0A370L207</accession>
<dbReference type="InterPro" id="IPR027417">
    <property type="entry name" value="P-loop_NTPase"/>
</dbReference>
<sequence>MAKAASGLKAKRAARSGPKAKVKRQAKAVAIVPVARRKATPRLSFNIEAEELPTAIESAAFRSGDYPYDKRMKRKRYNRELEPLQIELLKLLSWARDKGERIVIVFEGRDGAGKGGAITRFTQHLNPRQARVVALPKPSDIEKGQWYFQRYAAEMPSAGEIVFFDRSWYNRAGVERAMEFCTQAQTDIFLREAPAFEGMLARDGVRLIKLFLTIGREMQMSRLHARWHDPLKRWKLSPIDFEAIPRFDAYSQAFEQMLARTSSDGAPWTVIRANDKLRTRLNAIRHVLHTIPYEDKDEAAIGETDAEIVLSAKDYLDDGGEA</sequence>
<evidence type="ECO:0000313" key="10">
    <source>
        <dbReference type="Proteomes" id="UP000255207"/>
    </source>
</evidence>
<evidence type="ECO:0000256" key="7">
    <source>
        <dbReference type="SAM" id="MobiDB-lite"/>
    </source>
</evidence>
<gene>
    <name evidence="9" type="primary">ppk2</name>
    <name evidence="9" type="ORF">DWE98_19740</name>
</gene>
<dbReference type="Gene3D" id="3.40.50.300">
    <property type="entry name" value="P-loop containing nucleotide triphosphate hydrolases"/>
    <property type="match status" value="1"/>
</dbReference>